<gene>
    <name evidence="3" type="ORF">PGLA2088_LOCUS16588</name>
</gene>
<dbReference type="Proteomes" id="UP000626109">
    <property type="component" value="Unassembled WGS sequence"/>
</dbReference>
<protein>
    <recommendedName>
        <fullName evidence="2">WWE domain-containing protein</fullName>
    </recommendedName>
</protein>
<comment type="caution">
    <text evidence="3">The sequence shown here is derived from an EMBL/GenBank/DDBJ whole genome shotgun (WGS) entry which is preliminary data.</text>
</comment>
<proteinExistence type="predicted"/>
<dbReference type="SUPFAM" id="SSF117839">
    <property type="entry name" value="WWE domain"/>
    <property type="match status" value="1"/>
</dbReference>
<feature type="compositionally biased region" description="Polar residues" evidence="1">
    <location>
        <begin position="70"/>
        <end position="84"/>
    </location>
</feature>
<feature type="domain" description="WWE" evidence="2">
    <location>
        <begin position="1"/>
        <end position="67"/>
    </location>
</feature>
<accession>A0A813J7I2</accession>
<dbReference type="InterPro" id="IPR004170">
    <property type="entry name" value="WWE_dom"/>
</dbReference>
<sequence>MPAGSFQVKLSGEWKNYAKDEDKILKRAYLAGFPNARYTLRKQKYEVNFKNMQQKNLASGKSRRCGRPTSGPSQPSQLWQQALPSASRCPLDPQALPSRFLTLGQRASSSQ</sequence>
<evidence type="ECO:0000313" key="4">
    <source>
        <dbReference type="Proteomes" id="UP000626109"/>
    </source>
</evidence>
<name>A0A813J7I2_POLGL</name>
<dbReference type="AlphaFoldDB" id="A0A813J7I2"/>
<reference evidence="3" key="1">
    <citation type="submission" date="2021-02" db="EMBL/GenBank/DDBJ databases">
        <authorList>
            <person name="Dougan E. K."/>
            <person name="Rhodes N."/>
            <person name="Thang M."/>
            <person name="Chan C."/>
        </authorList>
    </citation>
    <scope>NUCLEOTIDE SEQUENCE</scope>
</reference>
<organism evidence="3 4">
    <name type="scientific">Polarella glacialis</name>
    <name type="common">Dinoflagellate</name>
    <dbReference type="NCBI Taxonomy" id="89957"/>
    <lineage>
        <taxon>Eukaryota</taxon>
        <taxon>Sar</taxon>
        <taxon>Alveolata</taxon>
        <taxon>Dinophyceae</taxon>
        <taxon>Suessiales</taxon>
        <taxon>Suessiaceae</taxon>
        <taxon>Polarella</taxon>
    </lineage>
</organism>
<dbReference type="PROSITE" id="PS50918">
    <property type="entry name" value="WWE"/>
    <property type="match status" value="1"/>
</dbReference>
<dbReference type="InterPro" id="IPR037197">
    <property type="entry name" value="WWE_dom_sf"/>
</dbReference>
<dbReference type="Gene3D" id="3.30.720.50">
    <property type="match status" value="1"/>
</dbReference>
<evidence type="ECO:0000256" key="1">
    <source>
        <dbReference type="SAM" id="MobiDB-lite"/>
    </source>
</evidence>
<evidence type="ECO:0000313" key="3">
    <source>
        <dbReference type="EMBL" id="CAE8667477.1"/>
    </source>
</evidence>
<evidence type="ECO:0000259" key="2">
    <source>
        <dbReference type="PROSITE" id="PS50918"/>
    </source>
</evidence>
<dbReference type="EMBL" id="CAJNNW010021102">
    <property type="protein sequence ID" value="CAE8667477.1"/>
    <property type="molecule type" value="Genomic_DNA"/>
</dbReference>
<feature type="region of interest" description="Disordered" evidence="1">
    <location>
        <begin position="56"/>
        <end position="84"/>
    </location>
</feature>
<dbReference type="Pfam" id="PF02825">
    <property type="entry name" value="WWE"/>
    <property type="match status" value="1"/>
</dbReference>